<keyword evidence="2" id="KW-0479">Metal-binding</keyword>
<sequence>MKVDGACHCGSIKFEAEIDPDRVRICHCTDCQSLSGTAFRMTAPVPEADFRLLSGSPKIYIKTSQSGTKRAQVFCRDCGAPLYTTTPEGQNRTFGLRVGALRQRAELPPKRQYWARSKLPWLPELPGTSHEQQ</sequence>
<name>A0A918S3J6_9HYPH</name>
<dbReference type="PROSITE" id="PS51891">
    <property type="entry name" value="CENP_V_GFA"/>
    <property type="match status" value="1"/>
</dbReference>
<dbReference type="RefSeq" id="WP_189425388.1">
    <property type="nucleotide sequence ID" value="NZ_BMZE01000002.1"/>
</dbReference>
<organism evidence="6 7">
    <name type="scientific">Devosia pacifica</name>
    <dbReference type="NCBI Taxonomy" id="1335967"/>
    <lineage>
        <taxon>Bacteria</taxon>
        <taxon>Pseudomonadati</taxon>
        <taxon>Pseudomonadota</taxon>
        <taxon>Alphaproteobacteria</taxon>
        <taxon>Hyphomicrobiales</taxon>
        <taxon>Devosiaceae</taxon>
        <taxon>Devosia</taxon>
    </lineage>
</organism>
<dbReference type="Pfam" id="PF04828">
    <property type="entry name" value="GFA"/>
    <property type="match status" value="1"/>
</dbReference>
<comment type="caution">
    <text evidence="6">The sequence shown here is derived from an EMBL/GenBank/DDBJ whole genome shotgun (WGS) entry which is preliminary data.</text>
</comment>
<proteinExistence type="inferred from homology"/>
<evidence type="ECO:0000313" key="7">
    <source>
        <dbReference type="Proteomes" id="UP000646579"/>
    </source>
</evidence>
<dbReference type="GO" id="GO:0046872">
    <property type="term" value="F:metal ion binding"/>
    <property type="evidence" value="ECO:0007669"/>
    <property type="project" value="UniProtKB-KW"/>
</dbReference>
<dbReference type="PANTHER" id="PTHR33337">
    <property type="entry name" value="GFA DOMAIN-CONTAINING PROTEIN"/>
    <property type="match status" value="1"/>
</dbReference>
<feature type="domain" description="CENP-V/GFA" evidence="5">
    <location>
        <begin position="3"/>
        <end position="122"/>
    </location>
</feature>
<dbReference type="PANTHER" id="PTHR33337:SF40">
    <property type="entry name" value="CENP-V_GFA DOMAIN-CONTAINING PROTEIN-RELATED"/>
    <property type="match status" value="1"/>
</dbReference>
<protein>
    <submittedName>
        <fullName evidence="6">Aldehyde-activating protein</fullName>
    </submittedName>
</protein>
<dbReference type="InterPro" id="IPR006913">
    <property type="entry name" value="CENP-V/GFA"/>
</dbReference>
<dbReference type="AlphaFoldDB" id="A0A918S3J6"/>
<keyword evidence="7" id="KW-1185">Reference proteome</keyword>
<dbReference type="InterPro" id="IPR011057">
    <property type="entry name" value="Mss4-like_sf"/>
</dbReference>
<evidence type="ECO:0000313" key="6">
    <source>
        <dbReference type="EMBL" id="GHA23208.1"/>
    </source>
</evidence>
<dbReference type="EMBL" id="BMZE01000002">
    <property type="protein sequence ID" value="GHA23208.1"/>
    <property type="molecule type" value="Genomic_DNA"/>
</dbReference>
<evidence type="ECO:0000256" key="3">
    <source>
        <dbReference type="ARBA" id="ARBA00022833"/>
    </source>
</evidence>
<dbReference type="Proteomes" id="UP000646579">
    <property type="component" value="Unassembled WGS sequence"/>
</dbReference>
<keyword evidence="3" id="KW-0862">Zinc</keyword>
<evidence type="ECO:0000256" key="1">
    <source>
        <dbReference type="ARBA" id="ARBA00005495"/>
    </source>
</evidence>
<reference evidence="6" key="2">
    <citation type="submission" date="2020-09" db="EMBL/GenBank/DDBJ databases">
        <authorList>
            <person name="Sun Q."/>
            <person name="Kim S."/>
        </authorList>
    </citation>
    <scope>NUCLEOTIDE SEQUENCE</scope>
    <source>
        <strain evidence="6">KCTC 32437</strain>
    </source>
</reference>
<evidence type="ECO:0000256" key="2">
    <source>
        <dbReference type="ARBA" id="ARBA00022723"/>
    </source>
</evidence>
<evidence type="ECO:0000259" key="5">
    <source>
        <dbReference type="PROSITE" id="PS51891"/>
    </source>
</evidence>
<evidence type="ECO:0000256" key="4">
    <source>
        <dbReference type="ARBA" id="ARBA00023239"/>
    </source>
</evidence>
<reference evidence="6" key="1">
    <citation type="journal article" date="2014" name="Int. J. Syst. Evol. Microbiol.">
        <title>Complete genome sequence of Corynebacterium casei LMG S-19264T (=DSM 44701T), isolated from a smear-ripened cheese.</title>
        <authorList>
            <consortium name="US DOE Joint Genome Institute (JGI-PGF)"/>
            <person name="Walter F."/>
            <person name="Albersmeier A."/>
            <person name="Kalinowski J."/>
            <person name="Ruckert C."/>
        </authorList>
    </citation>
    <scope>NUCLEOTIDE SEQUENCE</scope>
    <source>
        <strain evidence="6">KCTC 32437</strain>
    </source>
</reference>
<dbReference type="GO" id="GO:0016846">
    <property type="term" value="F:carbon-sulfur lyase activity"/>
    <property type="evidence" value="ECO:0007669"/>
    <property type="project" value="InterPro"/>
</dbReference>
<accession>A0A918S3J6</accession>
<keyword evidence="4" id="KW-0456">Lyase</keyword>
<gene>
    <name evidence="6" type="ORF">GCM10007989_18360</name>
</gene>
<dbReference type="SUPFAM" id="SSF51316">
    <property type="entry name" value="Mss4-like"/>
    <property type="match status" value="1"/>
</dbReference>
<dbReference type="Gene3D" id="3.90.1590.10">
    <property type="entry name" value="glutathione-dependent formaldehyde- activating enzyme (gfa)"/>
    <property type="match status" value="1"/>
</dbReference>
<comment type="similarity">
    <text evidence="1">Belongs to the Gfa family.</text>
</comment>